<sequence length="400" mass="46834">MGKAFSWIAWKKKSVLWGLFERERCLRRLLENCCGGGTSVGMKERRERAYEGKEREERTRWKKCCCWLEWWEFLRRCAWICFRWGREVAVEMRWVKLGWWRRRGVATAAAAAAEWSARGVEGRGWAMDGSKIRIRLWKWKSAAENEINSKFHRSTKMGHALFDLEQVLFSKKEQLTPEETNMMMTWRATGLKEFTKGFCTGSVLSWLATRRLSTLYRVNLAVSGAAVYGLYRFGRSAERTVTNILALEGSRLQSEMANIMLKKHQNEPWVVQSLSKRFYSEEVYDDSSVDKPSLRWRFRNFSGDPITHSQNTTYTDETNSNENNFKNTTTIEPKQVYVNGGGNNTTESPFDLVFGFRENVEIAPQPDSPSSALSKKSKLKEKRMRRRRRRHHHEEEDSDI</sequence>
<reference evidence="2 3" key="1">
    <citation type="journal article" date="2013" name="Proc. Natl. Acad. Sci. U.S.A.">
        <title>Fine-scale variation in meiotic recombination in Mimulus inferred from population shotgun sequencing.</title>
        <authorList>
            <person name="Hellsten U."/>
            <person name="Wright K.M."/>
            <person name="Jenkins J."/>
            <person name="Shu S."/>
            <person name="Yuan Y."/>
            <person name="Wessler S.R."/>
            <person name="Schmutz J."/>
            <person name="Willis J.H."/>
            <person name="Rokhsar D.S."/>
        </authorList>
    </citation>
    <scope>NUCLEOTIDE SEQUENCE [LARGE SCALE GENOMIC DNA]</scope>
    <source>
        <strain evidence="3">cv. DUN x IM62</strain>
    </source>
</reference>
<protein>
    <submittedName>
        <fullName evidence="2">Uncharacterized protein</fullName>
    </submittedName>
</protein>
<keyword evidence="3" id="KW-1185">Reference proteome</keyword>
<feature type="region of interest" description="Disordered" evidence="1">
    <location>
        <begin position="307"/>
        <end position="328"/>
    </location>
</feature>
<feature type="region of interest" description="Disordered" evidence="1">
    <location>
        <begin position="361"/>
        <end position="400"/>
    </location>
</feature>
<accession>A0A022S084</accession>
<dbReference type="EMBL" id="KI630180">
    <property type="protein sequence ID" value="EYU45661.1"/>
    <property type="molecule type" value="Genomic_DNA"/>
</dbReference>
<dbReference type="Proteomes" id="UP000030748">
    <property type="component" value="Unassembled WGS sequence"/>
</dbReference>
<feature type="compositionally biased region" description="Basic residues" evidence="1">
    <location>
        <begin position="375"/>
        <end position="392"/>
    </location>
</feature>
<evidence type="ECO:0000313" key="3">
    <source>
        <dbReference type="Proteomes" id="UP000030748"/>
    </source>
</evidence>
<dbReference type="AlphaFoldDB" id="A0A022S084"/>
<dbReference type="PANTHER" id="PTHR35986:SF1">
    <property type="entry name" value="OS10G0430800 PROTEIN"/>
    <property type="match status" value="1"/>
</dbReference>
<dbReference type="PANTHER" id="PTHR35986">
    <property type="entry name" value="EXPRESSED PROTEIN"/>
    <property type="match status" value="1"/>
</dbReference>
<proteinExistence type="predicted"/>
<dbReference type="STRING" id="4155.A0A022S084"/>
<evidence type="ECO:0000313" key="2">
    <source>
        <dbReference type="EMBL" id="EYU45661.1"/>
    </source>
</evidence>
<name>A0A022S084_ERYGU</name>
<evidence type="ECO:0000256" key="1">
    <source>
        <dbReference type="SAM" id="MobiDB-lite"/>
    </source>
</evidence>
<organism evidence="2 3">
    <name type="scientific">Erythranthe guttata</name>
    <name type="common">Yellow monkey flower</name>
    <name type="synonym">Mimulus guttatus</name>
    <dbReference type="NCBI Taxonomy" id="4155"/>
    <lineage>
        <taxon>Eukaryota</taxon>
        <taxon>Viridiplantae</taxon>
        <taxon>Streptophyta</taxon>
        <taxon>Embryophyta</taxon>
        <taxon>Tracheophyta</taxon>
        <taxon>Spermatophyta</taxon>
        <taxon>Magnoliopsida</taxon>
        <taxon>eudicotyledons</taxon>
        <taxon>Gunneridae</taxon>
        <taxon>Pentapetalae</taxon>
        <taxon>asterids</taxon>
        <taxon>lamiids</taxon>
        <taxon>Lamiales</taxon>
        <taxon>Phrymaceae</taxon>
        <taxon>Erythranthe</taxon>
    </lineage>
</organism>
<dbReference type="eggNOG" id="ENOG502RY7D">
    <property type="taxonomic scope" value="Eukaryota"/>
</dbReference>
<gene>
    <name evidence="2" type="ORF">MIMGU_mgv1a007644mg</name>
</gene>